<dbReference type="Pfam" id="PF08205">
    <property type="entry name" value="C2-set_2"/>
    <property type="match status" value="1"/>
</dbReference>
<proteinExistence type="predicted"/>
<accession>A0ABY7G2L9</accession>
<dbReference type="PROSITE" id="PS50835">
    <property type="entry name" value="IG_LIKE"/>
    <property type="match status" value="1"/>
</dbReference>
<dbReference type="SUPFAM" id="SSF48726">
    <property type="entry name" value="Immunoglobulin"/>
    <property type="match status" value="1"/>
</dbReference>
<feature type="domain" description="Ig-like" evidence="2">
    <location>
        <begin position="67"/>
        <end position="177"/>
    </location>
</feature>
<gene>
    <name evidence="3" type="ORF">MAR_013256</name>
</gene>
<reference evidence="3" key="1">
    <citation type="submission" date="2022-11" db="EMBL/GenBank/DDBJ databases">
        <title>Centuries of genome instability and evolution in soft-shell clam transmissible cancer (bioRxiv).</title>
        <authorList>
            <person name="Hart S.F.M."/>
            <person name="Yonemitsu M.A."/>
            <person name="Giersch R.M."/>
            <person name="Beal B.F."/>
            <person name="Arriagada G."/>
            <person name="Davis B.W."/>
            <person name="Ostrander E.A."/>
            <person name="Goff S.P."/>
            <person name="Metzger M.J."/>
        </authorList>
    </citation>
    <scope>NUCLEOTIDE SEQUENCE</scope>
    <source>
        <strain evidence="3">MELC-2E11</strain>
        <tissue evidence="3">Siphon/mantle</tissue>
    </source>
</reference>
<dbReference type="Proteomes" id="UP001164746">
    <property type="component" value="Chromosome 15"/>
</dbReference>
<keyword evidence="4" id="KW-1185">Reference proteome</keyword>
<evidence type="ECO:0000313" key="3">
    <source>
        <dbReference type="EMBL" id="WAR27552.1"/>
    </source>
</evidence>
<dbReference type="Gene3D" id="2.60.40.10">
    <property type="entry name" value="Immunoglobulins"/>
    <property type="match status" value="1"/>
</dbReference>
<keyword evidence="1" id="KW-1015">Disulfide bond</keyword>
<evidence type="ECO:0000313" key="4">
    <source>
        <dbReference type="Proteomes" id="UP001164746"/>
    </source>
</evidence>
<evidence type="ECO:0000256" key="1">
    <source>
        <dbReference type="ARBA" id="ARBA00023157"/>
    </source>
</evidence>
<sequence>MQSRDSDLELVYTGMLEARRPNREEMASKSRAARHYDIIWENLSLVDVTTAYTISGNGTGTDGASVPRVGITSTVISSPIVNPVSVIANTTGTFQCETSPGNPVATVVWYKENTTSTTGNYTQITSGTNTSSTPDGDLIVTHGTLTLQVQRDDQDLGVYCRARNKEQWFTSGTKKINILCALRT</sequence>
<evidence type="ECO:0000259" key="2">
    <source>
        <dbReference type="PROSITE" id="PS50835"/>
    </source>
</evidence>
<dbReference type="InterPro" id="IPR007110">
    <property type="entry name" value="Ig-like_dom"/>
</dbReference>
<organism evidence="3 4">
    <name type="scientific">Mya arenaria</name>
    <name type="common">Soft-shell clam</name>
    <dbReference type="NCBI Taxonomy" id="6604"/>
    <lineage>
        <taxon>Eukaryota</taxon>
        <taxon>Metazoa</taxon>
        <taxon>Spiralia</taxon>
        <taxon>Lophotrochozoa</taxon>
        <taxon>Mollusca</taxon>
        <taxon>Bivalvia</taxon>
        <taxon>Autobranchia</taxon>
        <taxon>Heteroconchia</taxon>
        <taxon>Euheterodonta</taxon>
        <taxon>Imparidentia</taxon>
        <taxon>Neoheterodontei</taxon>
        <taxon>Myida</taxon>
        <taxon>Myoidea</taxon>
        <taxon>Myidae</taxon>
        <taxon>Mya</taxon>
    </lineage>
</organism>
<protein>
    <recommendedName>
        <fullName evidence="2">Ig-like domain-containing protein</fullName>
    </recommendedName>
</protein>
<dbReference type="InterPro" id="IPR036179">
    <property type="entry name" value="Ig-like_dom_sf"/>
</dbReference>
<name>A0ABY7G2L9_MYAAR</name>
<dbReference type="InterPro" id="IPR013162">
    <property type="entry name" value="CD80_C2-set"/>
</dbReference>
<dbReference type="EMBL" id="CP111026">
    <property type="protein sequence ID" value="WAR27552.1"/>
    <property type="molecule type" value="Genomic_DNA"/>
</dbReference>
<dbReference type="InterPro" id="IPR013783">
    <property type="entry name" value="Ig-like_fold"/>
</dbReference>